<dbReference type="GO" id="GO:0005634">
    <property type="term" value="C:nucleus"/>
    <property type="evidence" value="ECO:0007669"/>
    <property type="project" value="UniProtKB-SubCell"/>
</dbReference>
<dbReference type="AlphaFoldDB" id="A0A8C5G586"/>
<keyword evidence="3 9" id="KW-0863">Zinc-finger</keyword>
<dbReference type="SUPFAM" id="SSF140996">
    <property type="entry name" value="Hermes dimerisation domain"/>
    <property type="match status" value="1"/>
</dbReference>
<feature type="domain" description="BED-type" evidence="10">
    <location>
        <begin position="15"/>
        <end position="59"/>
    </location>
</feature>
<dbReference type="InterPro" id="IPR052035">
    <property type="entry name" value="ZnF_BED_domain_contain"/>
</dbReference>
<dbReference type="Pfam" id="PF05699">
    <property type="entry name" value="Dimer_Tnp_hAT"/>
    <property type="match status" value="1"/>
</dbReference>
<reference evidence="11" key="1">
    <citation type="submission" date="2020-06" db="EMBL/GenBank/DDBJ databases">
        <authorList>
            <consortium name="Wellcome Sanger Institute Data Sharing"/>
        </authorList>
    </citation>
    <scope>NUCLEOTIDE SEQUENCE [LARGE SCALE GENOMIC DNA]</scope>
</reference>
<dbReference type="GO" id="GO:0003677">
    <property type="term" value="F:DNA binding"/>
    <property type="evidence" value="ECO:0007669"/>
    <property type="project" value="UniProtKB-KW"/>
</dbReference>
<proteinExistence type="predicted"/>
<dbReference type="SMART" id="SM00614">
    <property type="entry name" value="ZnF_BED"/>
    <property type="match status" value="1"/>
</dbReference>
<dbReference type="PANTHER" id="PTHR46481:SF10">
    <property type="entry name" value="ZINC FINGER BED DOMAIN-CONTAINING PROTEIN 39"/>
    <property type="match status" value="1"/>
</dbReference>
<dbReference type="Proteomes" id="UP000694680">
    <property type="component" value="Chromosome 10"/>
</dbReference>
<keyword evidence="12" id="KW-1185">Reference proteome</keyword>
<dbReference type="SUPFAM" id="SSF53098">
    <property type="entry name" value="Ribonuclease H-like"/>
    <property type="match status" value="1"/>
</dbReference>
<dbReference type="InterPro" id="IPR008906">
    <property type="entry name" value="HATC_C_dom"/>
</dbReference>
<reference evidence="11" key="3">
    <citation type="submission" date="2025-09" db="UniProtKB">
        <authorList>
            <consortium name="Ensembl"/>
        </authorList>
    </citation>
    <scope>IDENTIFICATION</scope>
</reference>
<comment type="subcellular location">
    <subcellularLocation>
        <location evidence="1">Nucleus</location>
    </subcellularLocation>
</comment>
<evidence type="ECO:0000256" key="7">
    <source>
        <dbReference type="ARBA" id="ARBA00023163"/>
    </source>
</evidence>
<keyword evidence="7" id="KW-0804">Transcription</keyword>
<reference evidence="11" key="2">
    <citation type="submission" date="2025-08" db="UniProtKB">
        <authorList>
            <consortium name="Ensembl"/>
        </authorList>
    </citation>
    <scope>IDENTIFICATION</scope>
</reference>
<protein>
    <recommendedName>
        <fullName evidence="10">BED-type domain-containing protein</fullName>
    </recommendedName>
</protein>
<organism evidence="11 12">
    <name type="scientific">Gouania willdenowi</name>
    <name type="common">Blunt-snouted clingfish</name>
    <name type="synonym">Lepadogaster willdenowi</name>
    <dbReference type="NCBI Taxonomy" id="441366"/>
    <lineage>
        <taxon>Eukaryota</taxon>
        <taxon>Metazoa</taxon>
        <taxon>Chordata</taxon>
        <taxon>Craniata</taxon>
        <taxon>Vertebrata</taxon>
        <taxon>Euteleostomi</taxon>
        <taxon>Actinopterygii</taxon>
        <taxon>Neopterygii</taxon>
        <taxon>Teleostei</taxon>
        <taxon>Neoteleostei</taxon>
        <taxon>Acanthomorphata</taxon>
        <taxon>Ovalentaria</taxon>
        <taxon>Blenniimorphae</taxon>
        <taxon>Blenniiformes</taxon>
        <taxon>Gobiesocoidei</taxon>
        <taxon>Gobiesocidae</taxon>
        <taxon>Gobiesocinae</taxon>
        <taxon>Gouania</taxon>
    </lineage>
</organism>
<dbReference type="Pfam" id="PF02892">
    <property type="entry name" value="zf-BED"/>
    <property type="match status" value="1"/>
</dbReference>
<name>A0A8C5G586_GOUWI</name>
<dbReference type="InterPro" id="IPR003656">
    <property type="entry name" value="Znf_BED"/>
</dbReference>
<evidence type="ECO:0000256" key="1">
    <source>
        <dbReference type="ARBA" id="ARBA00004123"/>
    </source>
</evidence>
<dbReference type="GO" id="GO:0008270">
    <property type="term" value="F:zinc ion binding"/>
    <property type="evidence" value="ECO:0007669"/>
    <property type="project" value="UniProtKB-KW"/>
</dbReference>
<evidence type="ECO:0000256" key="8">
    <source>
        <dbReference type="ARBA" id="ARBA00023242"/>
    </source>
</evidence>
<dbReference type="PANTHER" id="PTHR46481">
    <property type="entry name" value="ZINC FINGER BED DOMAIN-CONTAINING PROTEIN 4"/>
    <property type="match status" value="1"/>
</dbReference>
<evidence type="ECO:0000256" key="6">
    <source>
        <dbReference type="ARBA" id="ARBA00023125"/>
    </source>
</evidence>
<evidence type="ECO:0000313" key="11">
    <source>
        <dbReference type="Ensembl" id="ENSGWIP00000015164.1"/>
    </source>
</evidence>
<keyword evidence="2" id="KW-0479">Metal-binding</keyword>
<evidence type="ECO:0000256" key="4">
    <source>
        <dbReference type="ARBA" id="ARBA00022833"/>
    </source>
</evidence>
<evidence type="ECO:0000256" key="5">
    <source>
        <dbReference type="ARBA" id="ARBA00023015"/>
    </source>
</evidence>
<keyword evidence="8" id="KW-0539">Nucleus</keyword>
<keyword evidence="6" id="KW-0238">DNA-binding</keyword>
<sequence>CENLAFKSTEYMSAHNRSKVWGSFSKIDDKVVRCKLCGKDYAFHTSTSGMLAHLEKKHPMPSSLKQSSMDAFRVRKLDSSRAEKITGLMTSMVAKDVLPVSFVEGVGFRELMAFLEPDYQVPCRKTTTVRLEKMYEDKAASLRESLCAAEHLAITTDAWTALTTESYVTVTAHYFEDWKMKTALLQTRAMPERHTAENLANVLGAAAEDWGIADKIVACVHDNATNVTVATSRHLEWESHRCFAHTLQLAVNDGFKLNSIANVVGGASRLVSHFHHSTVASEALKKKQAIQLKEPHRLIQYVKTRWNSIHDMFERLLEQRWTIAAVLSDREVTKLSDARTLDLTDANWHTMEELLPVLRALKSATTALCSEKEVSVIILLKYNGFLVRHLQRDEGESPRVSEFKRRVSDSLTSRMEPENTGTAKKAAFIASFLDPRHKHLKFTTKEVKEAVQEKVRDLLSGLRAVSGDSARVDDDESGPAKRAKQVDAMVSFFGEDYFKGDTVTSDHSEIERYTNEEGISPSQDPALWWSLNESRFKNLSRLAKAYLCIPATSVPAERVFSAAGLVVNRLRSRLLPKHVDMLLLRPFLWFKKKMGTLFFDFNCCLFSRVINMFI</sequence>
<evidence type="ECO:0000256" key="9">
    <source>
        <dbReference type="PROSITE-ProRule" id="PRU00027"/>
    </source>
</evidence>
<evidence type="ECO:0000313" key="12">
    <source>
        <dbReference type="Proteomes" id="UP000694680"/>
    </source>
</evidence>
<keyword evidence="4" id="KW-0862">Zinc</keyword>
<evidence type="ECO:0000259" key="10">
    <source>
        <dbReference type="PROSITE" id="PS50808"/>
    </source>
</evidence>
<dbReference type="SUPFAM" id="SSF57667">
    <property type="entry name" value="beta-beta-alpha zinc fingers"/>
    <property type="match status" value="1"/>
</dbReference>
<evidence type="ECO:0000256" key="3">
    <source>
        <dbReference type="ARBA" id="ARBA00022771"/>
    </source>
</evidence>
<dbReference type="Ensembl" id="ENSGWIT00000016759.1">
    <property type="protein sequence ID" value="ENSGWIP00000015164.1"/>
    <property type="gene ID" value="ENSGWIG00000008520.1"/>
</dbReference>
<keyword evidence="5" id="KW-0805">Transcription regulation</keyword>
<dbReference type="InterPro" id="IPR036236">
    <property type="entry name" value="Znf_C2H2_sf"/>
</dbReference>
<dbReference type="PROSITE" id="PS50808">
    <property type="entry name" value="ZF_BED"/>
    <property type="match status" value="1"/>
</dbReference>
<dbReference type="GO" id="GO:0009791">
    <property type="term" value="P:post-embryonic development"/>
    <property type="evidence" value="ECO:0007669"/>
    <property type="project" value="UniProtKB-ARBA"/>
</dbReference>
<evidence type="ECO:0000256" key="2">
    <source>
        <dbReference type="ARBA" id="ARBA00022723"/>
    </source>
</evidence>
<dbReference type="InterPro" id="IPR012337">
    <property type="entry name" value="RNaseH-like_sf"/>
</dbReference>
<dbReference type="GO" id="GO:0046983">
    <property type="term" value="F:protein dimerization activity"/>
    <property type="evidence" value="ECO:0007669"/>
    <property type="project" value="InterPro"/>
</dbReference>
<accession>A0A8C5G586</accession>